<feature type="transmembrane region" description="Helical" evidence="12">
    <location>
        <begin position="691"/>
        <end position="709"/>
    </location>
</feature>
<accession>A0A365UDK8</accession>
<evidence type="ECO:0000259" key="13">
    <source>
        <dbReference type="Pfam" id="PF00361"/>
    </source>
</evidence>
<dbReference type="InterPro" id="IPR050616">
    <property type="entry name" value="CPA3_Na-H_Antiporter_A"/>
</dbReference>
<feature type="transmembrane region" description="Helical" evidence="12">
    <location>
        <begin position="498"/>
        <end position="523"/>
    </location>
</feature>
<keyword evidence="8" id="KW-0406">Ion transport</keyword>
<evidence type="ECO:0000259" key="15">
    <source>
        <dbReference type="Pfam" id="PF04039"/>
    </source>
</evidence>
<evidence type="ECO:0000256" key="11">
    <source>
        <dbReference type="SAM" id="MobiDB-lite"/>
    </source>
</evidence>
<feature type="domain" description="MrpA C-terminal/MbhD" evidence="16">
    <location>
        <begin position="612"/>
        <end position="676"/>
    </location>
</feature>
<evidence type="ECO:0000256" key="3">
    <source>
        <dbReference type="ARBA" id="ARBA00022448"/>
    </source>
</evidence>
<feature type="transmembrane region" description="Helical" evidence="12">
    <location>
        <begin position="372"/>
        <end position="394"/>
    </location>
</feature>
<feature type="transmembrane region" description="Helical" evidence="12">
    <location>
        <begin position="566"/>
        <end position="587"/>
    </location>
</feature>
<evidence type="ECO:0000256" key="9">
    <source>
        <dbReference type="ARBA" id="ARBA00023136"/>
    </source>
</evidence>
<feature type="transmembrane region" description="Helical" evidence="12">
    <location>
        <begin position="414"/>
        <end position="435"/>
    </location>
</feature>
<keyword evidence="5" id="KW-1003">Cell membrane</keyword>
<dbReference type="Proteomes" id="UP000253370">
    <property type="component" value="Unassembled WGS sequence"/>
</dbReference>
<protein>
    <submittedName>
        <fullName evidence="18">Monovalent cation/H+ antiporter subunit A</fullName>
    </submittedName>
</protein>
<dbReference type="RefSeq" id="WP_113287563.1">
    <property type="nucleotide sequence ID" value="NZ_QNTQ01000001.1"/>
</dbReference>
<keyword evidence="3" id="KW-0813">Transport</keyword>
<gene>
    <name evidence="18" type="ORF">DRV85_01000</name>
</gene>
<evidence type="ECO:0000256" key="8">
    <source>
        <dbReference type="ARBA" id="ARBA00023065"/>
    </source>
</evidence>
<feature type="domain" description="MrpA C-terminal/MbhE" evidence="17">
    <location>
        <begin position="686"/>
        <end position="766"/>
    </location>
</feature>
<evidence type="ECO:0000256" key="10">
    <source>
        <dbReference type="RuleBase" id="RU000320"/>
    </source>
</evidence>
<comment type="caution">
    <text evidence="18">The sequence shown here is derived from an EMBL/GenBank/DDBJ whole genome shotgun (WGS) entry which is preliminary data.</text>
</comment>
<evidence type="ECO:0000313" key="18">
    <source>
        <dbReference type="EMBL" id="RBI87540.1"/>
    </source>
</evidence>
<feature type="domain" description="Na+/H+ antiporter MnhB subunit-related protein" evidence="15">
    <location>
        <begin position="796"/>
        <end position="918"/>
    </location>
</feature>
<feature type="transmembrane region" description="Helical" evidence="12">
    <location>
        <begin position="653"/>
        <end position="671"/>
    </location>
</feature>
<reference evidence="18 19" key="1">
    <citation type="submission" date="2018-07" db="EMBL/GenBank/DDBJ databases">
        <title>Rhodosalinus sp. strain E84T genomic sequence and assembly.</title>
        <authorList>
            <person name="Liu Z.-W."/>
            <person name="Lu D.-C."/>
        </authorList>
    </citation>
    <scope>NUCLEOTIDE SEQUENCE [LARGE SCALE GENOMIC DNA]</scope>
    <source>
        <strain evidence="18 19">E84</strain>
    </source>
</reference>
<evidence type="ECO:0000256" key="2">
    <source>
        <dbReference type="ARBA" id="ARBA00004651"/>
    </source>
</evidence>
<feature type="transmembrane region" description="Helical" evidence="12">
    <location>
        <begin position="6"/>
        <end position="26"/>
    </location>
</feature>
<dbReference type="InterPro" id="IPR046806">
    <property type="entry name" value="MrpA_C/MbhE"/>
</dbReference>
<evidence type="ECO:0000259" key="16">
    <source>
        <dbReference type="Pfam" id="PF13244"/>
    </source>
</evidence>
<evidence type="ECO:0000256" key="5">
    <source>
        <dbReference type="ARBA" id="ARBA00022475"/>
    </source>
</evidence>
<feature type="transmembrane region" description="Helical" evidence="12">
    <location>
        <begin position="210"/>
        <end position="235"/>
    </location>
</feature>
<dbReference type="InterPro" id="IPR001516">
    <property type="entry name" value="Proton_antipo_N"/>
</dbReference>
<feature type="transmembrane region" description="Helical" evidence="12">
    <location>
        <begin position="752"/>
        <end position="773"/>
    </location>
</feature>
<keyword evidence="9 12" id="KW-0472">Membrane</keyword>
<organism evidence="18 19">
    <name type="scientific">Rhodosalinus halophilus</name>
    <dbReference type="NCBI Taxonomy" id="2259333"/>
    <lineage>
        <taxon>Bacteria</taxon>
        <taxon>Pseudomonadati</taxon>
        <taxon>Pseudomonadota</taxon>
        <taxon>Alphaproteobacteria</taxon>
        <taxon>Rhodobacterales</taxon>
        <taxon>Paracoccaceae</taxon>
        <taxon>Rhodosalinus</taxon>
    </lineage>
</organism>
<feature type="transmembrane region" description="Helical" evidence="12">
    <location>
        <begin position="33"/>
        <end position="57"/>
    </location>
</feature>
<feature type="transmembrane region" description="Helical" evidence="12">
    <location>
        <begin position="167"/>
        <end position="190"/>
    </location>
</feature>
<dbReference type="GO" id="GO:0005886">
    <property type="term" value="C:plasma membrane"/>
    <property type="evidence" value="ECO:0007669"/>
    <property type="project" value="UniProtKB-SubCell"/>
</dbReference>
<comment type="function">
    <text evidence="1">NDH-1 shuttles electrons from NADH, via FMN and iron-sulfur (Fe-S) centers, to quinones in the respiratory chain. The immediate electron acceptor for the enzyme in this species is believed to be ubiquinone. Couples the redox reaction to proton translocation (for every two electrons transferred, four hydrogen ions are translocated across the cytoplasmic membrane), and thus conserves the redox energy in a proton gradient.</text>
</comment>
<dbReference type="Pfam" id="PF13244">
    <property type="entry name" value="MbhD"/>
    <property type="match status" value="1"/>
</dbReference>
<dbReference type="PRINTS" id="PR01434">
    <property type="entry name" value="NADHDHGNASE5"/>
</dbReference>
<feature type="transmembrane region" description="Helical" evidence="12">
    <location>
        <begin position="247"/>
        <end position="269"/>
    </location>
</feature>
<sequence length="954" mass="101346">MEATSDMLPLIVALPFLGALLPGIVIRAGRDTCTWFTLFPTALALLMLLLHAPGVMAGEVYHWRLDWLPGLGLDANFFLDGLGLLFAGLILGIGLLIILYARFYLSKNDPMGQFFTYLLLFQGAMVGIVLSDNILLLLIFWELTSLSSFLLIGYWNHLPEGRQGARMALAVTGMGGLAMIGGMLILGEIAGSYDISVILQHKDAIQASDWYLPALLLILLGCFTKSAQFPFHFWLPHAMAAPTPVSAYLHSATMVKAGLFLMARLWPVLSGTPEWFYIVATTGLITMVIAAVIALFKDDLKGLLAFSTVSHLGLITMLLGFGTEAAALVAVFHIINHASFKAALFMTAGIVDHEAHTRDIKRLGGLRHLMPVTFVIATITALSMAGIPPLNGFISKEMMLKETTYAAWAGNPWLVPALATFGALFSVAYSFRYIWHVFMGPVRDDYPARPHDPGFGMWAGPALLAAIVVGIGVAPFVVEPFVNVVAGAVTGAPQDTHLKLWHGVNAALFMSIAAILGGALLLASHRALEAGWLRAGPPAAKAIFDAIVGAATRAARGLTDGLHDGSLTRFSAIFVVTVTLAGAIAWSTGEIGAPSRATLPIAIVPLIATVLLVGATLCLVAFHRNRLLALVLIGVVGLTVAVGFAYFSAPDLAMTQLSVEVVTIILLLLALNFLPRETPRESSGARRLRDGVLAVAGGGAVAALAYAMMTRDFALPSISSYHLANSYKGGGGTNVVNVILVDFRGFDTYGEIIVLGIAALVIFALTQTVLRGAGGRFLESQGRPGGEAGDRHPLMMVVATRVMMPMALMVGVYIFLRGHNEPGGGFIAGLIVAIALLMQYMASGFAWAEARQRVPYHSTIALGVLIATATGIGAWFNGVPFLTSAHDYFTVPGIAELHLSTAVAFDVGVFLTVLGAVMLALWSLSRMARRTGEPVNVEPMDVNPAADAASSREG</sequence>
<feature type="transmembrane region" description="Helical" evidence="12">
    <location>
        <begin position="599"/>
        <end position="620"/>
    </location>
</feature>
<name>A0A365UDK8_9RHOB</name>
<dbReference type="InterPro" id="IPR001750">
    <property type="entry name" value="ND/Mrp_TM"/>
</dbReference>
<feature type="transmembrane region" description="Helical" evidence="12">
    <location>
        <begin position="902"/>
        <end position="922"/>
    </location>
</feature>
<dbReference type="Pfam" id="PF04039">
    <property type="entry name" value="MnhB"/>
    <property type="match status" value="1"/>
</dbReference>
<feature type="transmembrane region" description="Helical" evidence="12">
    <location>
        <begin position="627"/>
        <end position="647"/>
    </location>
</feature>
<keyword evidence="7 12" id="KW-1133">Transmembrane helix</keyword>
<dbReference type="GO" id="GO:0015297">
    <property type="term" value="F:antiporter activity"/>
    <property type="evidence" value="ECO:0007669"/>
    <property type="project" value="UniProtKB-KW"/>
</dbReference>
<keyword evidence="4" id="KW-0050">Antiport</keyword>
<dbReference type="PANTHER" id="PTHR43373">
    <property type="entry name" value="NA(+)/H(+) ANTIPORTER SUBUNIT"/>
    <property type="match status" value="1"/>
</dbReference>
<evidence type="ECO:0000256" key="12">
    <source>
        <dbReference type="SAM" id="Phobius"/>
    </source>
</evidence>
<dbReference type="Pfam" id="PF00361">
    <property type="entry name" value="Proton_antipo_M"/>
    <property type="match status" value="1"/>
</dbReference>
<feature type="transmembrane region" description="Helical" evidence="12">
    <location>
        <begin position="860"/>
        <end position="882"/>
    </location>
</feature>
<evidence type="ECO:0000259" key="17">
    <source>
        <dbReference type="Pfam" id="PF20501"/>
    </source>
</evidence>
<feature type="transmembrane region" description="Helical" evidence="12">
    <location>
        <begin position="77"/>
        <end position="100"/>
    </location>
</feature>
<dbReference type="AlphaFoldDB" id="A0A365UDK8"/>
<feature type="transmembrane region" description="Helical" evidence="12">
    <location>
        <begin position="827"/>
        <end position="848"/>
    </location>
</feature>
<evidence type="ECO:0000256" key="6">
    <source>
        <dbReference type="ARBA" id="ARBA00022692"/>
    </source>
</evidence>
<dbReference type="EMBL" id="QNTQ01000001">
    <property type="protein sequence ID" value="RBI87540.1"/>
    <property type="molecule type" value="Genomic_DNA"/>
</dbReference>
<feature type="region of interest" description="Disordered" evidence="11">
    <location>
        <begin position="935"/>
        <end position="954"/>
    </location>
</feature>
<dbReference type="NCBIfam" id="NF009288">
    <property type="entry name" value="PRK12648.1"/>
    <property type="match status" value="1"/>
</dbReference>
<keyword evidence="19" id="KW-1185">Reference proteome</keyword>
<feature type="transmembrane region" description="Helical" evidence="12">
    <location>
        <begin position="455"/>
        <end position="478"/>
    </location>
</feature>
<evidence type="ECO:0000256" key="7">
    <source>
        <dbReference type="ARBA" id="ARBA00022989"/>
    </source>
</evidence>
<dbReference type="Pfam" id="PF20501">
    <property type="entry name" value="MbhE"/>
    <property type="match status" value="1"/>
</dbReference>
<dbReference type="InterPro" id="IPR007182">
    <property type="entry name" value="MnhB"/>
</dbReference>
<dbReference type="InterPro" id="IPR025383">
    <property type="entry name" value="MrpA_C/MbhD"/>
</dbReference>
<evidence type="ECO:0000256" key="1">
    <source>
        <dbReference type="ARBA" id="ARBA00002378"/>
    </source>
</evidence>
<dbReference type="GO" id="GO:0006811">
    <property type="term" value="P:monoatomic ion transport"/>
    <property type="evidence" value="ECO:0007669"/>
    <property type="project" value="UniProtKB-KW"/>
</dbReference>
<evidence type="ECO:0000256" key="4">
    <source>
        <dbReference type="ARBA" id="ARBA00022449"/>
    </source>
</evidence>
<comment type="subcellular location">
    <subcellularLocation>
        <location evidence="2">Cell membrane</location>
        <topology evidence="2">Multi-pass membrane protein</topology>
    </subcellularLocation>
    <subcellularLocation>
        <location evidence="10">Membrane</location>
        <topology evidence="10">Multi-pass membrane protein</topology>
    </subcellularLocation>
</comment>
<evidence type="ECO:0000313" key="19">
    <source>
        <dbReference type="Proteomes" id="UP000253370"/>
    </source>
</evidence>
<feature type="domain" description="NADH-Ubiquinone oxidoreductase (complex I) chain 5 N-terminal" evidence="14">
    <location>
        <begin position="70"/>
        <end position="115"/>
    </location>
</feature>
<evidence type="ECO:0000259" key="14">
    <source>
        <dbReference type="Pfam" id="PF00662"/>
    </source>
</evidence>
<dbReference type="OrthoDB" id="9811798at2"/>
<feature type="domain" description="NADH:quinone oxidoreductase/Mrp antiporter transmembrane" evidence="13">
    <location>
        <begin position="131"/>
        <end position="408"/>
    </location>
</feature>
<dbReference type="Pfam" id="PF00662">
    <property type="entry name" value="Proton_antipo_N"/>
    <property type="match status" value="1"/>
</dbReference>
<feature type="transmembrane region" description="Helical" evidence="12">
    <location>
        <begin position="275"/>
        <end position="296"/>
    </location>
</feature>
<keyword evidence="6 10" id="KW-0812">Transmembrane</keyword>
<feature type="transmembrane region" description="Helical" evidence="12">
    <location>
        <begin position="112"/>
        <end position="130"/>
    </location>
</feature>
<dbReference type="PANTHER" id="PTHR43373:SF1">
    <property type="entry name" value="NA(+)_H(+) ANTIPORTER SUBUNIT A"/>
    <property type="match status" value="1"/>
</dbReference>
<proteinExistence type="predicted"/>
<feature type="transmembrane region" description="Helical" evidence="12">
    <location>
        <begin position="794"/>
        <end position="815"/>
    </location>
</feature>